<dbReference type="GO" id="GO:0003677">
    <property type="term" value="F:DNA binding"/>
    <property type="evidence" value="ECO:0007669"/>
    <property type="project" value="InterPro"/>
</dbReference>
<dbReference type="PANTHER" id="PTHR35617">
    <property type="entry name" value="PHAGE_INTEGRASE DOMAIN-CONTAINING PROTEIN"/>
    <property type="match status" value="1"/>
</dbReference>
<dbReference type="SUPFAM" id="SSF56349">
    <property type="entry name" value="DNA breaking-rejoining enzymes"/>
    <property type="match status" value="1"/>
</dbReference>
<keyword evidence="2" id="KW-1185">Reference proteome</keyword>
<gene>
    <name evidence="1" type="ORF">INT48_000313</name>
</gene>
<dbReference type="EMBL" id="JAEPRE010000423">
    <property type="protein sequence ID" value="KAG2228546.1"/>
    <property type="molecule type" value="Genomic_DNA"/>
</dbReference>
<name>A0A8H7VMX7_9FUNG</name>
<comment type="caution">
    <text evidence="1">The sequence shown here is derived from an EMBL/GenBank/DDBJ whole genome shotgun (WGS) entry which is preliminary data.</text>
</comment>
<evidence type="ECO:0000313" key="2">
    <source>
        <dbReference type="Proteomes" id="UP000613177"/>
    </source>
</evidence>
<dbReference type="PANTHER" id="PTHR35617:SF3">
    <property type="entry name" value="CORE-BINDING (CB) DOMAIN-CONTAINING PROTEIN"/>
    <property type="match status" value="1"/>
</dbReference>
<dbReference type="Proteomes" id="UP000613177">
    <property type="component" value="Unassembled WGS sequence"/>
</dbReference>
<proteinExistence type="predicted"/>
<organism evidence="1 2">
    <name type="scientific">Thamnidium elegans</name>
    <dbReference type="NCBI Taxonomy" id="101142"/>
    <lineage>
        <taxon>Eukaryota</taxon>
        <taxon>Fungi</taxon>
        <taxon>Fungi incertae sedis</taxon>
        <taxon>Mucoromycota</taxon>
        <taxon>Mucoromycotina</taxon>
        <taxon>Mucoromycetes</taxon>
        <taxon>Mucorales</taxon>
        <taxon>Mucorineae</taxon>
        <taxon>Mucoraceae</taxon>
        <taxon>Thamnidium</taxon>
    </lineage>
</organism>
<dbReference type="AlphaFoldDB" id="A0A8H7VMX7"/>
<evidence type="ECO:0000313" key="1">
    <source>
        <dbReference type="EMBL" id="KAG2228546.1"/>
    </source>
</evidence>
<dbReference type="InterPro" id="IPR011010">
    <property type="entry name" value="DNA_brk_join_enz"/>
</dbReference>
<protein>
    <recommendedName>
        <fullName evidence="3">Tyr recombinase domain-containing protein</fullName>
    </recommendedName>
</protein>
<sequence length="432" mass="49565">MEVLRYTLTSFHLALKNSSLLVQNHERTPFIENIIPSLLALSKIVGFVEFKCETQFTSSKYLDLNKSDYSNSTMKHNDALGYFKMFNNMEIIIVEASSGKLQENTVHTIEDCLKLLESTFKKLKVFGLQTIKNQVTLSELYMNNDTSWNFIEKRTATLPSSWDDRILLIQYLELIATIFDDICDTHHLLKILMEENLGLSSNDDPTLRTIFENLRENQDLNEFITTILNQAPPIRLHKSTINLQPTFTFLKNIENGTTSLAKLQSKLAFLLAVTCFLRPSDLHRIPINSMKIENNNTELSFDVNCPKEKRGRRMIKRPACRATTLFVNSLRPNNPISVRTIQGWLTKLLHLSTSENRVSIRSIVSSLALQVGIPKEDIVTLGNWTSSTTFENHYRREHLSQFDSTNSLISYMDIDNSDDNEEFFDAEDMDSG</sequence>
<reference evidence="1" key="1">
    <citation type="submission" date="2021-01" db="EMBL/GenBank/DDBJ databases">
        <title>Metabolic potential, ecology and presence of endohyphal bacteria is reflected in genomic diversity of Mucoromycotina.</title>
        <authorList>
            <person name="Muszewska A."/>
            <person name="Okrasinska A."/>
            <person name="Steczkiewicz K."/>
            <person name="Drgas O."/>
            <person name="Orlowska M."/>
            <person name="Perlinska-Lenart U."/>
            <person name="Aleksandrzak-Piekarczyk T."/>
            <person name="Szatraj K."/>
            <person name="Zielenkiewicz U."/>
            <person name="Pilsyk S."/>
            <person name="Malc E."/>
            <person name="Mieczkowski P."/>
            <person name="Kruszewska J.S."/>
            <person name="Biernat P."/>
            <person name="Pawlowska J."/>
        </authorList>
    </citation>
    <scope>NUCLEOTIDE SEQUENCE</scope>
    <source>
        <strain evidence="1">WA0000018081</strain>
    </source>
</reference>
<accession>A0A8H7VMX7</accession>
<evidence type="ECO:0008006" key="3">
    <source>
        <dbReference type="Google" id="ProtNLM"/>
    </source>
</evidence>